<accession>A0A9W8I3F0</accession>
<sequence>RSRAMLVRTHLLLLGSRACCPSTLSCATWVVASVRLHVLALSPNRLPNTCSLLLRRLTACVVWLLIWLLTASLCNAISQSSRWISLLLSFLQAFHIVGPTGPCTLLKVVTT</sequence>
<dbReference type="AlphaFoldDB" id="A0A9W8I3F0"/>
<keyword evidence="4" id="KW-1185">Reference proteome</keyword>
<organism evidence="3 4">
    <name type="scientific">Coemansia brasiliensis</name>
    <dbReference type="NCBI Taxonomy" id="2650707"/>
    <lineage>
        <taxon>Eukaryota</taxon>
        <taxon>Fungi</taxon>
        <taxon>Fungi incertae sedis</taxon>
        <taxon>Zoopagomycota</taxon>
        <taxon>Kickxellomycotina</taxon>
        <taxon>Kickxellomycetes</taxon>
        <taxon>Kickxellales</taxon>
        <taxon>Kickxellaceae</taxon>
        <taxon>Coemansia</taxon>
    </lineage>
</organism>
<protein>
    <submittedName>
        <fullName evidence="3">Uncharacterized protein</fullName>
    </submittedName>
</protein>
<evidence type="ECO:0000313" key="3">
    <source>
        <dbReference type="EMBL" id="KAJ2843033.1"/>
    </source>
</evidence>
<keyword evidence="1" id="KW-1133">Transmembrane helix</keyword>
<evidence type="ECO:0000256" key="2">
    <source>
        <dbReference type="SAM" id="SignalP"/>
    </source>
</evidence>
<keyword evidence="1" id="KW-0472">Membrane</keyword>
<keyword evidence="2" id="KW-0732">Signal</keyword>
<feature type="transmembrane region" description="Helical" evidence="1">
    <location>
        <begin position="56"/>
        <end position="77"/>
    </location>
</feature>
<evidence type="ECO:0000256" key="1">
    <source>
        <dbReference type="SAM" id="Phobius"/>
    </source>
</evidence>
<keyword evidence="1" id="KW-0812">Transmembrane</keyword>
<evidence type="ECO:0000313" key="4">
    <source>
        <dbReference type="Proteomes" id="UP001139887"/>
    </source>
</evidence>
<name>A0A9W8I3F0_9FUNG</name>
<feature type="chain" id="PRO_5040822376" evidence="2">
    <location>
        <begin position="19"/>
        <end position="111"/>
    </location>
</feature>
<proteinExistence type="predicted"/>
<feature type="signal peptide" evidence="2">
    <location>
        <begin position="1"/>
        <end position="18"/>
    </location>
</feature>
<gene>
    <name evidence="3" type="ORF">IWW36_005695</name>
</gene>
<reference evidence="3" key="1">
    <citation type="submission" date="2022-07" db="EMBL/GenBank/DDBJ databases">
        <title>Phylogenomic reconstructions and comparative analyses of Kickxellomycotina fungi.</title>
        <authorList>
            <person name="Reynolds N.K."/>
            <person name="Stajich J.E."/>
            <person name="Barry K."/>
            <person name="Grigoriev I.V."/>
            <person name="Crous P."/>
            <person name="Smith M.E."/>
        </authorList>
    </citation>
    <scope>NUCLEOTIDE SEQUENCE</scope>
    <source>
        <strain evidence="3">NRRL 1566</strain>
    </source>
</reference>
<comment type="caution">
    <text evidence="3">The sequence shown here is derived from an EMBL/GenBank/DDBJ whole genome shotgun (WGS) entry which is preliminary data.</text>
</comment>
<dbReference type="EMBL" id="JANBUW010001547">
    <property type="protein sequence ID" value="KAJ2843033.1"/>
    <property type="molecule type" value="Genomic_DNA"/>
</dbReference>
<dbReference type="Proteomes" id="UP001139887">
    <property type="component" value="Unassembled WGS sequence"/>
</dbReference>
<feature type="non-terminal residue" evidence="3">
    <location>
        <position position="1"/>
    </location>
</feature>
<feature type="non-terminal residue" evidence="3">
    <location>
        <position position="111"/>
    </location>
</feature>